<dbReference type="EMBL" id="JARAOO010000012">
    <property type="protein sequence ID" value="KAJ7949174.1"/>
    <property type="molecule type" value="Genomic_DNA"/>
</dbReference>
<dbReference type="InterPro" id="IPR001289">
    <property type="entry name" value="NFYA"/>
</dbReference>
<comment type="similarity">
    <text evidence="8">Belongs to the NFYA/HAP2 subunit family.</text>
</comment>
<organism evidence="10 11">
    <name type="scientific">Quillaja saponaria</name>
    <name type="common">Soap bark tree</name>
    <dbReference type="NCBI Taxonomy" id="32244"/>
    <lineage>
        <taxon>Eukaryota</taxon>
        <taxon>Viridiplantae</taxon>
        <taxon>Streptophyta</taxon>
        <taxon>Embryophyta</taxon>
        <taxon>Tracheophyta</taxon>
        <taxon>Spermatophyta</taxon>
        <taxon>Magnoliopsida</taxon>
        <taxon>eudicotyledons</taxon>
        <taxon>Gunneridae</taxon>
        <taxon>Pentapetalae</taxon>
        <taxon>rosids</taxon>
        <taxon>fabids</taxon>
        <taxon>Fabales</taxon>
        <taxon>Quillajaceae</taxon>
        <taxon>Quillaja</taxon>
    </lineage>
</organism>
<evidence type="ECO:0000256" key="1">
    <source>
        <dbReference type="ARBA" id="ARBA00004123"/>
    </source>
</evidence>
<keyword evidence="2 8" id="KW-0805">Transcription regulation</keyword>
<keyword evidence="6 8" id="KW-0539">Nucleus</keyword>
<feature type="region of interest" description="Disordered" evidence="9">
    <location>
        <begin position="261"/>
        <end position="284"/>
    </location>
</feature>
<evidence type="ECO:0000313" key="11">
    <source>
        <dbReference type="Proteomes" id="UP001163823"/>
    </source>
</evidence>
<keyword evidence="3 8" id="KW-0238">DNA-binding</keyword>
<dbReference type="Pfam" id="PF02045">
    <property type="entry name" value="CBFB_NFYA"/>
    <property type="match status" value="1"/>
</dbReference>
<evidence type="ECO:0000256" key="9">
    <source>
        <dbReference type="SAM" id="MobiDB-lite"/>
    </source>
</evidence>
<feature type="compositionally biased region" description="Basic and acidic residues" evidence="9">
    <location>
        <begin position="312"/>
        <end position="323"/>
    </location>
</feature>
<dbReference type="PRINTS" id="PR00616">
    <property type="entry name" value="CCAATSUBUNTB"/>
</dbReference>
<evidence type="ECO:0000256" key="7">
    <source>
        <dbReference type="ARBA" id="ARBA00025911"/>
    </source>
</evidence>
<evidence type="ECO:0000256" key="5">
    <source>
        <dbReference type="ARBA" id="ARBA00023163"/>
    </source>
</evidence>
<evidence type="ECO:0000256" key="8">
    <source>
        <dbReference type="RuleBase" id="RU367155"/>
    </source>
</evidence>
<dbReference type="GO" id="GO:0003677">
    <property type="term" value="F:DNA binding"/>
    <property type="evidence" value="ECO:0007669"/>
    <property type="project" value="UniProtKB-KW"/>
</dbReference>
<dbReference type="GO" id="GO:0003700">
    <property type="term" value="F:DNA-binding transcription factor activity"/>
    <property type="evidence" value="ECO:0007669"/>
    <property type="project" value="UniProtKB-UniRule"/>
</dbReference>
<evidence type="ECO:0000256" key="6">
    <source>
        <dbReference type="ARBA" id="ARBA00023242"/>
    </source>
</evidence>
<dbReference type="Gene3D" id="6.10.250.2430">
    <property type="match status" value="1"/>
</dbReference>
<dbReference type="InterPro" id="IPR018362">
    <property type="entry name" value="CCAAT-binding_factor_CS"/>
</dbReference>
<dbReference type="AlphaFoldDB" id="A0AAD7L057"/>
<dbReference type="Proteomes" id="UP001163823">
    <property type="component" value="Chromosome 12"/>
</dbReference>
<evidence type="ECO:0000313" key="10">
    <source>
        <dbReference type="EMBL" id="KAJ7949174.1"/>
    </source>
</evidence>
<comment type="caution">
    <text evidence="10">The sequence shown here is derived from an EMBL/GenBank/DDBJ whole genome shotgun (WGS) entry which is preliminary data.</text>
</comment>
<comment type="subcellular location">
    <subcellularLocation>
        <location evidence="1 8">Nucleus</location>
    </subcellularLocation>
</comment>
<gene>
    <name evidence="10" type="ORF">O6P43_029546</name>
</gene>
<accession>A0AAD7L057</accession>
<evidence type="ECO:0000256" key="2">
    <source>
        <dbReference type="ARBA" id="ARBA00023015"/>
    </source>
</evidence>
<keyword evidence="4" id="KW-0010">Activator</keyword>
<dbReference type="SMART" id="SM00521">
    <property type="entry name" value="CBF"/>
    <property type="match status" value="1"/>
</dbReference>
<comment type="subunit">
    <text evidence="7">Heterotrimeric transcription factor composed of three components, NF-YA, NF-YB and NF-YC. NF-YB and NF-YC must interact and dimerize for NF-YA association and DNA binding.</text>
</comment>
<evidence type="ECO:0000256" key="3">
    <source>
        <dbReference type="ARBA" id="ARBA00023125"/>
    </source>
</evidence>
<feature type="region of interest" description="Disordered" evidence="9">
    <location>
        <begin position="306"/>
        <end position="335"/>
    </location>
</feature>
<dbReference type="GO" id="GO:0016602">
    <property type="term" value="C:CCAAT-binding factor complex"/>
    <property type="evidence" value="ECO:0007669"/>
    <property type="project" value="InterPro"/>
</dbReference>
<name>A0AAD7L057_QUISA</name>
<dbReference type="KEGG" id="qsa:O6P43_029546"/>
<sequence>MMPGKPEAEDRRFGHDLQTQLQSSHYSQPWWRGVGENAYFAESASKSSSKEHLNDSAVNRFTPSQVSDAATLDKQGRPIASQSSLCENVGQQHQHIKHVLSLGPFTTAKQLDPNSQMELVGHSIVLKSHPYLDAHCGGMFPYGPQAMIPTQLYGMHHTRMPLPLELEEEPVYVNAKQYHGILRRRQSRAKAELKKKPIEVKKPYLHESRHLHAMRRARGCGGRFVNTKKLDDNGSNVTSEGGRKGAAKASFQSASSYSSECLLTSNNKNPGSATDQQDRSASLGQMPHNFSINYVNGDGLSSVYHSPFSSKNEGDCSGQERESMQMNGTLHGAVK</sequence>
<dbReference type="PANTHER" id="PTHR12632">
    <property type="entry name" value="TRANSCRIPTION FACTOR NF-Y ALPHA-RELATED"/>
    <property type="match status" value="1"/>
</dbReference>
<proteinExistence type="inferred from homology"/>
<keyword evidence="11" id="KW-1185">Reference proteome</keyword>
<dbReference type="PROSITE" id="PS51152">
    <property type="entry name" value="NFYA_HAP2_2"/>
    <property type="match status" value="1"/>
</dbReference>
<protein>
    <recommendedName>
        <fullName evidence="8">Nuclear transcription factor Y subunit</fullName>
    </recommendedName>
</protein>
<comment type="function">
    <text evidence="8">Component of the sequence-specific heterotrimeric transcription factor (NF-Y) which specifically recognizes a 5'-CCAAT-3' box motif found in the promoters of its target genes.</text>
</comment>
<keyword evidence="5 8" id="KW-0804">Transcription</keyword>
<evidence type="ECO:0000256" key="4">
    <source>
        <dbReference type="ARBA" id="ARBA00023159"/>
    </source>
</evidence>
<reference evidence="10" key="1">
    <citation type="journal article" date="2023" name="Science">
        <title>Elucidation of the pathway for biosynthesis of saponin adjuvants from the soapbark tree.</title>
        <authorList>
            <person name="Reed J."/>
            <person name="Orme A."/>
            <person name="El-Demerdash A."/>
            <person name="Owen C."/>
            <person name="Martin L.B.B."/>
            <person name="Misra R.C."/>
            <person name="Kikuchi S."/>
            <person name="Rejzek M."/>
            <person name="Martin A.C."/>
            <person name="Harkess A."/>
            <person name="Leebens-Mack J."/>
            <person name="Louveau T."/>
            <person name="Stephenson M.J."/>
            <person name="Osbourn A."/>
        </authorList>
    </citation>
    <scope>NUCLEOTIDE SEQUENCE</scope>
    <source>
        <strain evidence="10">S10</strain>
    </source>
</reference>
<dbReference type="PROSITE" id="PS00686">
    <property type="entry name" value="NFYA_HAP2_1"/>
    <property type="match status" value="1"/>
</dbReference>